<sequence length="317" mass="32930">MFRAHDADEGDALLTRLGALTAQARELAKVQRSRVELAVALQRGMLPQELPEAPGFRLAVGYVPAHRGLYVGGDWYDAFTMPDGRIGLSIGDVQGHNIEAAAFMGQVRVGLRALAHVTNDPGELLARTNDLLVSLGADLFATCTFLRLDPATGVLECARAGHIPHIWATADGRSGAEEGECGPPLGVLEGAEYPVTCHRLTAGSVVVLLTDGVVEGPSLSLDEGLRRVRGLAEINAGAGLGARVLADGVMRLADRVGHEDDAAVLIISHEADAGQRQPPSIARGPREAGGPPSPADPAPGPADPPAGPPGRNGRRGV</sequence>
<evidence type="ECO:0000256" key="2">
    <source>
        <dbReference type="SAM" id="MobiDB-lite"/>
    </source>
</evidence>
<comment type="caution">
    <text evidence="4">The sequence shown here is derived from an EMBL/GenBank/DDBJ whole genome shotgun (WGS) entry which is preliminary data.</text>
</comment>
<organism evidence="4 5">
    <name type="scientific">Streptomyces cremeus</name>
    <dbReference type="NCBI Taxonomy" id="66881"/>
    <lineage>
        <taxon>Bacteria</taxon>
        <taxon>Bacillati</taxon>
        <taxon>Actinomycetota</taxon>
        <taxon>Actinomycetes</taxon>
        <taxon>Kitasatosporales</taxon>
        <taxon>Streptomycetaceae</taxon>
        <taxon>Streptomyces</taxon>
    </lineage>
</organism>
<dbReference type="PANTHER" id="PTHR43156">
    <property type="entry name" value="STAGE II SPORULATION PROTEIN E-RELATED"/>
    <property type="match status" value="1"/>
</dbReference>
<name>A0ABV5PL07_STRCM</name>
<feature type="domain" description="PPM-type phosphatase" evidence="3">
    <location>
        <begin position="58"/>
        <end position="269"/>
    </location>
</feature>
<protein>
    <submittedName>
        <fullName evidence="4">PP2C family protein-serine/threonine phosphatase</fullName>
        <ecNumber evidence="4">3.1.3.16</ecNumber>
    </submittedName>
</protein>
<dbReference type="EC" id="3.1.3.16" evidence="4"/>
<proteinExistence type="predicted"/>
<evidence type="ECO:0000256" key="1">
    <source>
        <dbReference type="ARBA" id="ARBA00022801"/>
    </source>
</evidence>
<dbReference type="GO" id="GO:0004722">
    <property type="term" value="F:protein serine/threonine phosphatase activity"/>
    <property type="evidence" value="ECO:0007669"/>
    <property type="project" value="UniProtKB-EC"/>
</dbReference>
<dbReference type="InterPro" id="IPR036457">
    <property type="entry name" value="PPM-type-like_dom_sf"/>
</dbReference>
<feature type="compositionally biased region" description="Pro residues" evidence="2">
    <location>
        <begin position="291"/>
        <end position="308"/>
    </location>
</feature>
<dbReference type="Pfam" id="PF07228">
    <property type="entry name" value="SpoIIE"/>
    <property type="match status" value="1"/>
</dbReference>
<dbReference type="SMART" id="SM00331">
    <property type="entry name" value="PP2C_SIG"/>
    <property type="match status" value="1"/>
</dbReference>
<dbReference type="InterPro" id="IPR001932">
    <property type="entry name" value="PPM-type_phosphatase-like_dom"/>
</dbReference>
<reference evidence="4 5" key="1">
    <citation type="submission" date="2024-09" db="EMBL/GenBank/DDBJ databases">
        <authorList>
            <person name="Sun Q."/>
            <person name="Mori K."/>
        </authorList>
    </citation>
    <scope>NUCLEOTIDE SEQUENCE [LARGE SCALE GENOMIC DNA]</scope>
    <source>
        <strain evidence="4 5">JCM 4362</strain>
    </source>
</reference>
<dbReference type="InterPro" id="IPR052016">
    <property type="entry name" value="Bact_Sigma-Reg"/>
</dbReference>
<accession>A0ABV5PL07</accession>
<dbReference type="Gene3D" id="3.60.40.10">
    <property type="entry name" value="PPM-type phosphatase domain"/>
    <property type="match status" value="1"/>
</dbReference>
<keyword evidence="5" id="KW-1185">Reference proteome</keyword>
<dbReference type="Proteomes" id="UP001589718">
    <property type="component" value="Unassembled WGS sequence"/>
</dbReference>
<gene>
    <name evidence="4" type="ORF">ACFFTU_27565</name>
</gene>
<dbReference type="PANTHER" id="PTHR43156:SF2">
    <property type="entry name" value="STAGE II SPORULATION PROTEIN E"/>
    <property type="match status" value="1"/>
</dbReference>
<evidence type="ECO:0000313" key="4">
    <source>
        <dbReference type="EMBL" id="MFB9523708.1"/>
    </source>
</evidence>
<keyword evidence="1 4" id="KW-0378">Hydrolase</keyword>
<evidence type="ECO:0000259" key="3">
    <source>
        <dbReference type="SMART" id="SM00331"/>
    </source>
</evidence>
<dbReference type="RefSeq" id="WP_345218940.1">
    <property type="nucleotide sequence ID" value="NZ_BAAAXE010000001.1"/>
</dbReference>
<evidence type="ECO:0000313" key="5">
    <source>
        <dbReference type="Proteomes" id="UP001589718"/>
    </source>
</evidence>
<dbReference type="EMBL" id="JBHMCR010000019">
    <property type="protein sequence ID" value="MFB9523708.1"/>
    <property type="molecule type" value="Genomic_DNA"/>
</dbReference>
<dbReference type="SUPFAM" id="SSF81606">
    <property type="entry name" value="PP2C-like"/>
    <property type="match status" value="1"/>
</dbReference>
<feature type="region of interest" description="Disordered" evidence="2">
    <location>
        <begin position="269"/>
        <end position="317"/>
    </location>
</feature>